<protein>
    <submittedName>
        <fullName evidence="1">Uncharacterized protein</fullName>
    </submittedName>
</protein>
<organism evidence="1">
    <name type="scientific">Candidatus Electrothrix aestuarii</name>
    <dbReference type="NCBI Taxonomy" id="3062594"/>
    <lineage>
        <taxon>Bacteria</taxon>
        <taxon>Pseudomonadati</taxon>
        <taxon>Thermodesulfobacteriota</taxon>
        <taxon>Desulfobulbia</taxon>
        <taxon>Desulfobulbales</taxon>
        <taxon>Desulfobulbaceae</taxon>
        <taxon>Candidatus Electrothrix</taxon>
    </lineage>
</organism>
<gene>
    <name evidence="1" type="ORF">Q3M24_01665</name>
</gene>
<proteinExistence type="predicted"/>
<dbReference type="KEGG" id="eaj:Q3M24_01665"/>
<reference evidence="1" key="2">
    <citation type="submission" date="2024-06" db="EMBL/GenBank/DDBJ databases">
        <authorList>
            <person name="Plum-Jensen L.E."/>
            <person name="Schramm A."/>
            <person name="Marshall I.P.G."/>
        </authorList>
    </citation>
    <scope>NUCLEOTIDE SEQUENCE</scope>
    <source>
        <strain evidence="1">Rat1</strain>
    </source>
</reference>
<evidence type="ECO:0000313" key="1">
    <source>
        <dbReference type="EMBL" id="XCN73485.1"/>
    </source>
</evidence>
<dbReference type="EMBL" id="CP159373">
    <property type="protein sequence ID" value="XCN73485.1"/>
    <property type="molecule type" value="Genomic_DNA"/>
</dbReference>
<accession>A0AAU8LXB2</accession>
<dbReference type="AlphaFoldDB" id="A0AAU8LXB2"/>
<reference evidence="1" key="1">
    <citation type="journal article" date="2024" name="Syst. Appl. Microbiol.">
        <title>First single-strain enrichments of Electrothrix cable bacteria, description of E. aestuarii sp. nov. and E. rattekaaiensis sp. nov., and proposal of a cable bacteria taxonomy following the rules of the SeqCode.</title>
        <authorList>
            <person name="Plum-Jensen L.E."/>
            <person name="Schramm A."/>
            <person name="Marshall I.P.G."/>
        </authorList>
    </citation>
    <scope>NUCLEOTIDE SEQUENCE</scope>
    <source>
        <strain evidence="1">Rat1</strain>
    </source>
</reference>
<sequence length="167" mass="17521">MAEISVQIHSLFDLTDSREIRSTEKFTFSVTTINSSEADAVALENVRYHVRVEDPSLAKLIVPPTNPDNNGTGYKGVDAASGELVELAPNAEVAEMVLFPRAVTKPVDMGDASPVIIEGAGALGIGDSDVLSLKGIALATGSTQLTCQVSGEPDVEIPLATKTLDII</sequence>
<name>A0AAU8LXB2_9BACT</name>